<organism evidence="1">
    <name type="scientific">Opuntia streptacantha</name>
    <name type="common">Prickly pear cactus</name>
    <name type="synonym">Opuntia cardona</name>
    <dbReference type="NCBI Taxonomy" id="393608"/>
    <lineage>
        <taxon>Eukaryota</taxon>
        <taxon>Viridiplantae</taxon>
        <taxon>Streptophyta</taxon>
        <taxon>Embryophyta</taxon>
        <taxon>Tracheophyta</taxon>
        <taxon>Spermatophyta</taxon>
        <taxon>Magnoliopsida</taxon>
        <taxon>eudicotyledons</taxon>
        <taxon>Gunneridae</taxon>
        <taxon>Pentapetalae</taxon>
        <taxon>Caryophyllales</taxon>
        <taxon>Cactineae</taxon>
        <taxon>Cactaceae</taxon>
        <taxon>Opuntioideae</taxon>
        <taxon>Opuntia</taxon>
    </lineage>
</organism>
<name>A0A7C9E3T3_OPUST</name>
<reference evidence="1" key="2">
    <citation type="submission" date="2020-07" db="EMBL/GenBank/DDBJ databases">
        <authorList>
            <person name="Vera ALvarez R."/>
            <person name="Arias-Moreno D.M."/>
            <person name="Jimenez-Jacinto V."/>
            <person name="Jimenez-Bremont J.F."/>
            <person name="Swaminathan K."/>
            <person name="Moose S.P."/>
            <person name="Guerrero-Gonzalez M.L."/>
            <person name="Marino-Ramirez L."/>
            <person name="Landsman D."/>
            <person name="Rodriguez-Kessler M."/>
            <person name="Delgado-Sanchez P."/>
        </authorList>
    </citation>
    <scope>NUCLEOTIDE SEQUENCE</scope>
    <source>
        <tissue evidence="1">Cladode</tissue>
    </source>
</reference>
<evidence type="ECO:0000313" key="1">
    <source>
        <dbReference type="EMBL" id="MBA4659341.1"/>
    </source>
</evidence>
<dbReference type="AlphaFoldDB" id="A0A7C9E3T3"/>
<dbReference type="EMBL" id="GISG01203591">
    <property type="protein sequence ID" value="MBA4659343.1"/>
    <property type="molecule type" value="Transcribed_RNA"/>
</dbReference>
<accession>A0A7C9E3T3</accession>
<proteinExistence type="predicted"/>
<dbReference type="EMBL" id="GISG01203595">
    <property type="protein sequence ID" value="MBA4659347.1"/>
    <property type="molecule type" value="Transcribed_RNA"/>
</dbReference>
<dbReference type="EMBL" id="GISG01203590">
    <property type="protein sequence ID" value="MBA4659342.1"/>
    <property type="molecule type" value="Transcribed_RNA"/>
</dbReference>
<dbReference type="EMBL" id="GISG01203589">
    <property type="protein sequence ID" value="MBA4659341.1"/>
    <property type="molecule type" value="Transcribed_RNA"/>
</dbReference>
<reference evidence="1" key="1">
    <citation type="journal article" date="2013" name="J. Plant Res.">
        <title>Effect of fungi and light on seed germination of three Opuntia species from semiarid lands of central Mexico.</title>
        <authorList>
            <person name="Delgado-Sanchez P."/>
            <person name="Jimenez-Bremont J.F."/>
            <person name="Guerrero-Gonzalez Mde L."/>
            <person name="Flores J."/>
        </authorList>
    </citation>
    <scope>NUCLEOTIDE SEQUENCE</scope>
    <source>
        <tissue evidence="1">Cladode</tissue>
    </source>
</reference>
<protein>
    <submittedName>
        <fullName evidence="1">Uncharacterized protein</fullName>
    </submittedName>
</protein>
<sequence length="150" mass="16817">MYSTPGRNASWRRLRKGRWQNVGSCWHLSKHSSSISTKLGREVHKLSICAQFGNLSPSYEEIFNLFKLGCGLGPSKQASQFSLPGSPPQYICNSFNPHLRPKFASFASWMGSFIADVSEISKDPLRLLRFFRSLNLAVFLSKQAAMSVSL</sequence>